<dbReference type="SMART" id="SM00256">
    <property type="entry name" value="FBOX"/>
    <property type="match status" value="1"/>
</dbReference>
<evidence type="ECO:0000256" key="3">
    <source>
        <dbReference type="ARBA" id="ARBA00022737"/>
    </source>
</evidence>
<dbReference type="SUPFAM" id="SSF144232">
    <property type="entry name" value="HIT/MYND zinc finger-like"/>
    <property type="match status" value="1"/>
</dbReference>
<dbReference type="SUPFAM" id="SSF50978">
    <property type="entry name" value="WD40 repeat-like"/>
    <property type="match status" value="2"/>
</dbReference>
<dbReference type="InterPro" id="IPR015943">
    <property type="entry name" value="WD40/YVTN_repeat-like_dom_sf"/>
</dbReference>
<protein>
    <submittedName>
        <fullName evidence="11">Uncharacterized protein</fullName>
    </submittedName>
</protein>
<dbReference type="EMBL" id="BRXU01000012">
    <property type="protein sequence ID" value="GLC55162.1"/>
    <property type="molecule type" value="Genomic_DNA"/>
</dbReference>
<proteinExistence type="predicted"/>
<feature type="domain" description="MYND-type" evidence="10">
    <location>
        <begin position="4"/>
        <end position="40"/>
    </location>
</feature>
<feature type="compositionally biased region" description="Low complexity" evidence="8">
    <location>
        <begin position="731"/>
        <end position="759"/>
    </location>
</feature>
<evidence type="ECO:0000256" key="4">
    <source>
        <dbReference type="ARBA" id="ARBA00022771"/>
    </source>
</evidence>
<dbReference type="Gene3D" id="2.130.10.10">
    <property type="entry name" value="YVTN repeat-like/Quinoprotein amine dehydrogenase"/>
    <property type="match status" value="4"/>
</dbReference>
<keyword evidence="5" id="KW-0862">Zinc</keyword>
<feature type="compositionally biased region" description="Low complexity" evidence="8">
    <location>
        <begin position="119"/>
        <end position="131"/>
    </location>
</feature>
<dbReference type="PROSITE" id="PS50082">
    <property type="entry name" value="WD_REPEATS_2"/>
    <property type="match status" value="3"/>
</dbReference>
<evidence type="ECO:0000256" key="8">
    <source>
        <dbReference type="SAM" id="MobiDB-lite"/>
    </source>
</evidence>
<feature type="compositionally biased region" description="Pro residues" evidence="8">
    <location>
        <begin position="215"/>
        <end position="238"/>
    </location>
</feature>
<evidence type="ECO:0000256" key="6">
    <source>
        <dbReference type="PROSITE-ProRule" id="PRU00134"/>
    </source>
</evidence>
<feature type="region of interest" description="Disordered" evidence="8">
    <location>
        <begin position="454"/>
        <end position="475"/>
    </location>
</feature>
<organism evidence="11 12">
    <name type="scientific">Pleodorina starrii</name>
    <dbReference type="NCBI Taxonomy" id="330485"/>
    <lineage>
        <taxon>Eukaryota</taxon>
        <taxon>Viridiplantae</taxon>
        <taxon>Chlorophyta</taxon>
        <taxon>core chlorophytes</taxon>
        <taxon>Chlorophyceae</taxon>
        <taxon>CS clade</taxon>
        <taxon>Chlamydomonadales</taxon>
        <taxon>Volvocaceae</taxon>
        <taxon>Pleodorina</taxon>
    </lineage>
</organism>
<keyword evidence="4 6" id="KW-0863">Zinc-finger</keyword>
<keyword evidence="1 7" id="KW-0853">WD repeat</keyword>
<keyword evidence="2" id="KW-0479">Metal-binding</keyword>
<accession>A0A9W6BP45</accession>
<keyword evidence="3" id="KW-0677">Repeat</keyword>
<evidence type="ECO:0000256" key="7">
    <source>
        <dbReference type="PROSITE-ProRule" id="PRU00221"/>
    </source>
</evidence>
<feature type="compositionally biased region" description="Pro residues" evidence="8">
    <location>
        <begin position="540"/>
        <end position="552"/>
    </location>
</feature>
<evidence type="ECO:0000256" key="5">
    <source>
        <dbReference type="ARBA" id="ARBA00022833"/>
    </source>
</evidence>
<dbReference type="PROSITE" id="PS50865">
    <property type="entry name" value="ZF_MYND_2"/>
    <property type="match status" value="1"/>
</dbReference>
<dbReference type="OrthoDB" id="5231159at2759"/>
<dbReference type="InterPro" id="IPR036047">
    <property type="entry name" value="F-box-like_dom_sf"/>
</dbReference>
<evidence type="ECO:0000313" key="12">
    <source>
        <dbReference type="Proteomes" id="UP001165080"/>
    </source>
</evidence>
<feature type="compositionally biased region" description="Low complexity" evidence="8">
    <location>
        <begin position="522"/>
        <end position="539"/>
    </location>
</feature>
<feature type="region of interest" description="Disordered" evidence="8">
    <location>
        <begin position="519"/>
        <end position="557"/>
    </location>
</feature>
<dbReference type="InterPro" id="IPR001680">
    <property type="entry name" value="WD40_rpt"/>
</dbReference>
<dbReference type="GO" id="GO:0008270">
    <property type="term" value="F:zinc ion binding"/>
    <property type="evidence" value="ECO:0007669"/>
    <property type="project" value="UniProtKB-KW"/>
</dbReference>
<dbReference type="PROSITE" id="PS01360">
    <property type="entry name" value="ZF_MYND_1"/>
    <property type="match status" value="1"/>
</dbReference>
<feature type="domain" description="F-box" evidence="9">
    <location>
        <begin position="386"/>
        <end position="432"/>
    </location>
</feature>
<dbReference type="GO" id="GO:1990234">
    <property type="term" value="C:transferase complex"/>
    <property type="evidence" value="ECO:0007669"/>
    <property type="project" value="UniProtKB-ARBA"/>
</dbReference>
<feature type="compositionally biased region" description="Low complexity" evidence="8">
    <location>
        <begin position="282"/>
        <end position="291"/>
    </location>
</feature>
<evidence type="ECO:0000256" key="2">
    <source>
        <dbReference type="ARBA" id="ARBA00022723"/>
    </source>
</evidence>
<dbReference type="InterPro" id="IPR001810">
    <property type="entry name" value="F-box_dom"/>
</dbReference>
<feature type="compositionally biased region" description="Low complexity" evidence="8">
    <location>
        <begin position="154"/>
        <end position="183"/>
    </location>
</feature>
<keyword evidence="12" id="KW-1185">Reference proteome</keyword>
<evidence type="ECO:0000313" key="11">
    <source>
        <dbReference type="EMBL" id="GLC55162.1"/>
    </source>
</evidence>
<feature type="repeat" description="WD" evidence="7">
    <location>
        <begin position="823"/>
        <end position="864"/>
    </location>
</feature>
<sequence length="1276" mass="129458">MASCAICDKPALFRCGKCKVERYCSRECQKDHWPHHKGRCAQLGAAARAAADRPPPPPPPDAAEAALRRLEPQPPPQPPPLHPQPPLQPAARERSGSFRGPNPRTARLLGELPPSLQPAAAAADEAAAASADTSIPRSGSGGNSGGGGGGGSQGSAAATGTGAAAAAEPAPGGPSTSSSSSSAPQRANEAGGSAPSPPSPPPPSPPSQPPSHLQPSPPPQSPLGPRTPLPMQPAPPLGSPGGASGGRAAMLLARSQRRELAPAAAATGGELQVEGRGGLLRSGGSSTSGGSILDRVMPPLTPPPPSGPAVIALTAAAAAGAAQAQPSQRPPAPPSAAAAAASDASAVEAPPPALQQQAAAWPWTARSLAGAAAAKRSGSAAASPAGSCLSDLPPEVLLEVLKVLPARSLAAAAAVCRSWRRAAREPWLWVRQFCAAGYPLPAAAYVALRHTAAPRATAEPQPAARDGDGDGDGDAAVEVARAVPGVRGIRAVRAVRAAGGSSHEHFLGGLRAGFLDRLQHNQQHQQQHQQHQQGRGAPAAPGPPAPPPPPPAAAAAKPPLDLQSLYGRTVRMESNWLSARCAETALREHSSNVECVAFQHVEPWGGVMMSAAWDGSVRLFSLGPPGGVGSAPQQARCVRRYRGHTGWITCMAAGRHQVVTASTDRRVAAWRYYSESTDPWVTLEHPQEVTLVRFCYAPPPPETTRYSAHQIACQKQQQRQGQRHDRGGDSPAVPAAAGAALQQQQQPRRPAAATAAAQADELDDAGPCESDRVLSCGYGSREAAAAVAALPYDPQWEDWVVTGCIDGVIRLWHLPTKQLLRSFSGHGDVVWGIAVLYGSSVMVSSSRDCTTRLWRLPPYSEMQAAVAAPPPLPDAAAGGGGGGGGDATGLAAAAAAGRVQVLEPLATLCDHTAAILCMDVHRVPPGIVQTPPAAAAALAADAAGGGGGAARAPSGVRGAPHAPDLLPILASLMNTPLVEPPAAAGSGGGGGDPVAAAAAPCAAGAALPVWLVATGGADAVVRVWNLATAACHATLRGHSVGVLSVQFGYLPRRAASDRDQQLLPSSLDMAAAKPPPPLALPPGQYGHRPPQRLPPSQRLVLVTGSVREVRVWDPVEGLCLAQLADHSGPVTSLALVHGALVTLAMNDGLIVYKCNGMDNNPHAAKPPGAGGTGVVGSTGTGAASAPAAAAAAGGATPRPGGSSAGQLLRREVAAQWRPLEPVMCLQDPHHRSFSAALAVQLEGLAVGSGTGDITYLDFRSRAPPLPALTARRRLLL</sequence>
<dbReference type="Gene3D" id="1.20.1280.50">
    <property type="match status" value="1"/>
</dbReference>
<dbReference type="InterPro" id="IPR036322">
    <property type="entry name" value="WD40_repeat_dom_sf"/>
</dbReference>
<dbReference type="PANTHER" id="PTHR22847:SF637">
    <property type="entry name" value="WD REPEAT DOMAIN 5B"/>
    <property type="match status" value="1"/>
</dbReference>
<feature type="region of interest" description="Disordered" evidence="8">
    <location>
        <begin position="321"/>
        <end position="360"/>
    </location>
</feature>
<dbReference type="PANTHER" id="PTHR22847">
    <property type="entry name" value="WD40 REPEAT PROTEIN"/>
    <property type="match status" value="1"/>
</dbReference>
<feature type="repeat" description="WD" evidence="7">
    <location>
        <begin position="780"/>
        <end position="822"/>
    </location>
</feature>
<comment type="caution">
    <text evidence="11">The sequence shown here is derived from an EMBL/GenBank/DDBJ whole genome shotgun (WGS) entry which is preliminary data.</text>
</comment>
<feature type="compositionally biased region" description="Gly residues" evidence="8">
    <location>
        <begin position="139"/>
        <end position="153"/>
    </location>
</feature>
<feature type="region of interest" description="Disordered" evidence="8">
    <location>
        <begin position="1068"/>
        <end position="1094"/>
    </location>
</feature>
<feature type="region of interest" description="Disordered" evidence="8">
    <location>
        <begin position="44"/>
        <end position="309"/>
    </location>
</feature>
<evidence type="ECO:0000259" key="10">
    <source>
        <dbReference type="PROSITE" id="PS50865"/>
    </source>
</evidence>
<evidence type="ECO:0000256" key="1">
    <source>
        <dbReference type="ARBA" id="ARBA00022574"/>
    </source>
</evidence>
<dbReference type="Pfam" id="PF00400">
    <property type="entry name" value="WD40"/>
    <property type="match status" value="3"/>
</dbReference>
<dbReference type="Proteomes" id="UP001165080">
    <property type="component" value="Unassembled WGS sequence"/>
</dbReference>
<dbReference type="AlphaFoldDB" id="A0A9W6BP45"/>
<evidence type="ECO:0000259" key="9">
    <source>
        <dbReference type="PROSITE" id="PS50181"/>
    </source>
</evidence>
<feature type="compositionally biased region" description="Pro residues" evidence="8">
    <location>
        <begin position="72"/>
        <end position="88"/>
    </location>
</feature>
<dbReference type="InterPro" id="IPR002893">
    <property type="entry name" value="Znf_MYND"/>
</dbReference>
<feature type="compositionally biased region" description="Pro residues" evidence="8">
    <location>
        <begin position="195"/>
        <end position="209"/>
    </location>
</feature>
<dbReference type="Pfam" id="PF01753">
    <property type="entry name" value="zf-MYND"/>
    <property type="match status" value="1"/>
</dbReference>
<reference evidence="11 12" key="1">
    <citation type="journal article" date="2023" name="Commun. Biol.">
        <title>Reorganization of the ancestral sex-determining regions during the evolution of trioecy in Pleodorina starrii.</title>
        <authorList>
            <person name="Takahashi K."/>
            <person name="Suzuki S."/>
            <person name="Kawai-Toyooka H."/>
            <person name="Yamamoto K."/>
            <person name="Hamaji T."/>
            <person name="Ootsuki R."/>
            <person name="Yamaguchi H."/>
            <person name="Kawachi M."/>
            <person name="Higashiyama T."/>
            <person name="Nozaki H."/>
        </authorList>
    </citation>
    <scope>NUCLEOTIDE SEQUENCE [LARGE SCALE GENOMIC DNA]</scope>
    <source>
        <strain evidence="11 12">NIES-4479</strain>
    </source>
</reference>
<dbReference type="SUPFAM" id="SSF81383">
    <property type="entry name" value="F-box domain"/>
    <property type="match status" value="1"/>
</dbReference>
<dbReference type="Pfam" id="PF12937">
    <property type="entry name" value="F-box-like"/>
    <property type="match status" value="1"/>
</dbReference>
<feature type="repeat" description="WD" evidence="7">
    <location>
        <begin position="1011"/>
        <end position="1034"/>
    </location>
</feature>
<dbReference type="PROSITE" id="PS50181">
    <property type="entry name" value="FBOX"/>
    <property type="match status" value="1"/>
</dbReference>
<dbReference type="Gene3D" id="6.10.140.2220">
    <property type="match status" value="1"/>
</dbReference>
<gene>
    <name evidence="11" type="primary">PLEST001272</name>
    <name evidence="11" type="ORF">PLESTB_000950500</name>
</gene>
<name>A0A9W6BP45_9CHLO</name>
<feature type="compositionally biased region" description="Low complexity" evidence="8">
    <location>
        <begin position="335"/>
        <end position="360"/>
    </location>
</feature>
<dbReference type="SMART" id="SM00320">
    <property type="entry name" value="WD40"/>
    <property type="match status" value="7"/>
</dbReference>
<feature type="region of interest" description="Disordered" evidence="8">
    <location>
        <begin position="706"/>
        <end position="766"/>
    </location>
</feature>